<name>A0A1I8FAX5_9PLAT</name>
<dbReference type="InterPro" id="IPR027417">
    <property type="entry name" value="P-loop_NTPase"/>
</dbReference>
<comment type="similarity">
    <text evidence="1">Belongs to the TCP-1 chaperonin family.</text>
</comment>
<evidence type="ECO:0000313" key="8">
    <source>
        <dbReference type="Proteomes" id="UP000095280"/>
    </source>
</evidence>
<dbReference type="InterPro" id="IPR001650">
    <property type="entry name" value="Helicase_C-like"/>
</dbReference>
<keyword evidence="4" id="KW-0347">Helicase</keyword>
<evidence type="ECO:0000256" key="2">
    <source>
        <dbReference type="ARBA" id="ARBA00022741"/>
    </source>
</evidence>
<feature type="compositionally biased region" description="Basic residues" evidence="6">
    <location>
        <begin position="650"/>
        <end position="663"/>
    </location>
</feature>
<protein>
    <submittedName>
        <fullName evidence="9">Helicase C-terminal domain-containing protein</fullName>
    </submittedName>
</protein>
<feature type="region of interest" description="Disordered" evidence="6">
    <location>
        <begin position="608"/>
        <end position="686"/>
    </location>
</feature>
<dbReference type="Proteomes" id="UP000095280">
    <property type="component" value="Unplaced"/>
</dbReference>
<dbReference type="Gene3D" id="3.30.260.10">
    <property type="entry name" value="TCP-1-like chaperonin intermediate domain"/>
    <property type="match status" value="1"/>
</dbReference>
<dbReference type="InterPro" id="IPR050079">
    <property type="entry name" value="DEAD_box_RNA_helicase"/>
</dbReference>
<accession>A0A1I8FAX5</accession>
<feature type="compositionally biased region" description="Basic and acidic residues" evidence="6">
    <location>
        <begin position="629"/>
        <end position="649"/>
    </location>
</feature>
<evidence type="ECO:0000256" key="5">
    <source>
        <dbReference type="ARBA" id="ARBA00022840"/>
    </source>
</evidence>
<feature type="region of interest" description="Disordered" evidence="6">
    <location>
        <begin position="286"/>
        <end position="318"/>
    </location>
</feature>
<evidence type="ECO:0000256" key="6">
    <source>
        <dbReference type="SAM" id="MobiDB-lite"/>
    </source>
</evidence>
<dbReference type="InterPro" id="IPR002423">
    <property type="entry name" value="Cpn60/GroEL/TCP-1"/>
</dbReference>
<evidence type="ECO:0000256" key="1">
    <source>
        <dbReference type="ARBA" id="ARBA00008020"/>
    </source>
</evidence>
<dbReference type="PROSITE" id="PS00995">
    <property type="entry name" value="TCP1_3"/>
    <property type="match status" value="1"/>
</dbReference>
<dbReference type="InterPro" id="IPR002194">
    <property type="entry name" value="Chaperonin_TCP-1_CS"/>
</dbReference>
<dbReference type="Gene3D" id="3.40.50.300">
    <property type="entry name" value="P-loop containing nucleotide triphosphate hydrolases"/>
    <property type="match status" value="1"/>
</dbReference>
<reference evidence="9" key="1">
    <citation type="submission" date="2016-11" db="UniProtKB">
        <authorList>
            <consortium name="WormBaseParasite"/>
        </authorList>
    </citation>
    <scope>IDENTIFICATION</scope>
</reference>
<dbReference type="SUPFAM" id="SSF48592">
    <property type="entry name" value="GroEL equatorial domain-like"/>
    <property type="match status" value="1"/>
</dbReference>
<dbReference type="PANTHER" id="PTHR47959:SF24">
    <property type="entry name" value="ATP-DEPENDENT RNA HELICASE"/>
    <property type="match status" value="1"/>
</dbReference>
<dbReference type="GO" id="GO:0005524">
    <property type="term" value="F:ATP binding"/>
    <property type="evidence" value="ECO:0007669"/>
    <property type="project" value="UniProtKB-KW"/>
</dbReference>
<evidence type="ECO:0000313" key="9">
    <source>
        <dbReference type="WBParaSite" id="maker-unitig_27547-snap-gene-0.1-mRNA-1"/>
    </source>
</evidence>
<feature type="domain" description="Helicase C-terminal" evidence="7">
    <location>
        <begin position="109"/>
        <end position="305"/>
    </location>
</feature>
<dbReference type="GO" id="GO:0006457">
    <property type="term" value="P:protein folding"/>
    <property type="evidence" value="ECO:0007669"/>
    <property type="project" value="InterPro"/>
</dbReference>
<keyword evidence="3" id="KW-0378">Hydrolase</keyword>
<organism evidence="8 9">
    <name type="scientific">Macrostomum lignano</name>
    <dbReference type="NCBI Taxonomy" id="282301"/>
    <lineage>
        <taxon>Eukaryota</taxon>
        <taxon>Metazoa</taxon>
        <taxon>Spiralia</taxon>
        <taxon>Lophotrochozoa</taxon>
        <taxon>Platyhelminthes</taxon>
        <taxon>Rhabditophora</taxon>
        <taxon>Macrostomorpha</taxon>
        <taxon>Macrostomida</taxon>
        <taxon>Macrostomidae</taxon>
        <taxon>Macrostomum</taxon>
    </lineage>
</organism>
<evidence type="ECO:0000256" key="3">
    <source>
        <dbReference type="ARBA" id="ARBA00022801"/>
    </source>
</evidence>
<dbReference type="InterPro" id="IPR027409">
    <property type="entry name" value="GroEL-like_apical_dom_sf"/>
</dbReference>
<dbReference type="PANTHER" id="PTHR47959">
    <property type="entry name" value="ATP-DEPENDENT RNA HELICASE RHLE-RELATED"/>
    <property type="match status" value="1"/>
</dbReference>
<dbReference type="GO" id="GO:0005829">
    <property type="term" value="C:cytosol"/>
    <property type="evidence" value="ECO:0007669"/>
    <property type="project" value="TreeGrafter"/>
</dbReference>
<feature type="region of interest" description="Disordered" evidence="6">
    <location>
        <begin position="470"/>
        <end position="493"/>
    </location>
</feature>
<dbReference type="WBParaSite" id="maker-unitig_27547-snap-gene-0.1-mRNA-1">
    <property type="protein sequence ID" value="maker-unitig_27547-snap-gene-0.1-mRNA-1"/>
    <property type="gene ID" value="maker-unitig_27547-snap-gene-0.1"/>
</dbReference>
<dbReference type="AlphaFoldDB" id="A0A1I8FAX5"/>
<sequence>SAAATKADQGHLLLSKAQHHVIIATPGRPGRRPPGDTKGLRFAPARFLVLDEAIGFSIWTLRTRSLKFKRSFPATGATFLFISATMTKTLGQTATRQPSPIQSKWRSAASTAQCDKLSQYYLFIPAKLKDHYLAYLLQPAVRQHHSVHPHQDCRPAGWPAASSSRPLSAVPLHGQMAQNKRHRRPNKFRARDAGILVATDVASRGLDIPPRCNDYVHRDGRTAPRPAGGKVGDFMFTQYDVQCSTWRVETGPSARSCRSMRSPGRGVRLGDQLLAKSQRIAKMELQDLMKGRQAKKRRGAPDDDGTTDEDAARRHEAADFDKCGGRRLHKRRTSLNDQFWAQSGLDKMLVDDFRADVHYHQRRRHHSQAAGDYGLNWAQLQDEKVGDGTTSVVLVAAELLSLMSLKIQPTTITLWLRLGLRREAFKFINERLVISVDDFGQDNIVNAAKTSMSSKIIGCDAPSCSPAILASTPPTPQCGSPSDGKGPPPTLTPRAKVSATGPLHNVEIIIGTAFATCKSSKKNQKMMKLGVQLVIETAEQLELMRAREARAEDHGVGRQTSFLTTGQSIDDLCMHVLTCAKPAPWPLPFAGARRFDFEAHRPRHRRPVRGALHDQLTEGEESFDASLLGHREAERVAQERGSDRADSRFRMRREHRSAQRPRPQRSGVARDEMETPASRRRVRGGGLLEGRQLVPAAGRGEVALNIYLENYLRGSGETYSPLRPKQLACPALADGHRRIPPGALLLWLPKLSWALNAPPSDSTELAGAELRARHNASQVKKDCAPTSGELRAFLFAAGPAGKQGSATTRGLRAGAAVSKIKSLKFATEAAITILRIDDQIKVTRRAPPSHGGH</sequence>
<keyword evidence="5" id="KW-0067">ATP-binding</keyword>
<dbReference type="GO" id="GO:0003724">
    <property type="term" value="F:RNA helicase activity"/>
    <property type="evidence" value="ECO:0007669"/>
    <property type="project" value="TreeGrafter"/>
</dbReference>
<keyword evidence="2" id="KW-0547">Nucleotide-binding</keyword>
<dbReference type="PROSITE" id="PS51194">
    <property type="entry name" value="HELICASE_CTER"/>
    <property type="match status" value="1"/>
</dbReference>
<keyword evidence="8" id="KW-1185">Reference proteome</keyword>
<dbReference type="InterPro" id="IPR027410">
    <property type="entry name" value="TCP-1-like_intermed_sf"/>
</dbReference>
<dbReference type="InterPro" id="IPR027413">
    <property type="entry name" value="GROEL-like_equatorial_sf"/>
</dbReference>
<dbReference type="Pfam" id="PF00271">
    <property type="entry name" value="Helicase_C"/>
    <property type="match status" value="1"/>
</dbReference>
<dbReference type="Gene3D" id="3.50.7.10">
    <property type="entry name" value="GroEL"/>
    <property type="match status" value="1"/>
</dbReference>
<evidence type="ECO:0000256" key="4">
    <source>
        <dbReference type="ARBA" id="ARBA00022806"/>
    </source>
</evidence>
<proteinExistence type="inferred from homology"/>
<dbReference type="GO" id="GO:0051082">
    <property type="term" value="F:unfolded protein binding"/>
    <property type="evidence" value="ECO:0007669"/>
    <property type="project" value="InterPro"/>
</dbReference>
<dbReference type="GO" id="GO:0016887">
    <property type="term" value="F:ATP hydrolysis activity"/>
    <property type="evidence" value="ECO:0007669"/>
    <property type="project" value="InterPro"/>
</dbReference>
<dbReference type="SUPFAM" id="SSF52540">
    <property type="entry name" value="P-loop containing nucleoside triphosphate hydrolases"/>
    <property type="match status" value="1"/>
</dbReference>
<dbReference type="Pfam" id="PF00118">
    <property type="entry name" value="Cpn60_TCP1"/>
    <property type="match status" value="1"/>
</dbReference>
<dbReference type="Gene3D" id="1.10.560.10">
    <property type="entry name" value="GroEL-like equatorial domain"/>
    <property type="match status" value="1"/>
</dbReference>
<evidence type="ECO:0000259" key="7">
    <source>
        <dbReference type="PROSITE" id="PS51194"/>
    </source>
</evidence>